<evidence type="ECO:0000313" key="3">
    <source>
        <dbReference type="Proteomes" id="UP000431269"/>
    </source>
</evidence>
<reference evidence="3" key="1">
    <citation type="submission" date="2019-12" db="EMBL/GenBank/DDBJ databases">
        <title>Complete genome of Terracaulis silvestris 0127_4.</title>
        <authorList>
            <person name="Vieira S."/>
            <person name="Riedel T."/>
            <person name="Sproer C."/>
            <person name="Pascual J."/>
            <person name="Boedeker C."/>
            <person name="Overmann J."/>
        </authorList>
    </citation>
    <scope>NUCLEOTIDE SEQUENCE [LARGE SCALE GENOMIC DNA]</scope>
    <source>
        <strain evidence="3">0127_4</strain>
    </source>
</reference>
<keyword evidence="1" id="KW-0812">Transmembrane</keyword>
<accession>A0A6I6MR45</accession>
<dbReference type="RefSeq" id="WP_158766741.1">
    <property type="nucleotide sequence ID" value="NZ_CP047045.1"/>
</dbReference>
<keyword evidence="3" id="KW-1185">Reference proteome</keyword>
<protein>
    <recommendedName>
        <fullName evidence="4">DUF2846 domain-containing protein</fullName>
    </recommendedName>
</protein>
<dbReference type="EMBL" id="CP047045">
    <property type="protein sequence ID" value="QGZ95918.1"/>
    <property type="molecule type" value="Genomic_DNA"/>
</dbReference>
<evidence type="ECO:0000256" key="1">
    <source>
        <dbReference type="SAM" id="Phobius"/>
    </source>
</evidence>
<sequence length="191" mass="20502">MVRYLLLVGVAVIVGLVVFGAMRSLFGDSIVNLITLVIVAVCVVIVWRNLQLNRKVTDATPQQRTAALTFAPDAGKAALYVYRTQFIGKAVGVNLDIDGRQAAQIKSPRFTRVALTPGVHKIELYLGTPDKKKPGANTQDLNVAAGDVIVLKLEIEPQMVGTVIKATRVEAQKAGTEIGRAKMVAPDVAEL</sequence>
<keyword evidence="1" id="KW-0472">Membrane</keyword>
<dbReference type="Proteomes" id="UP000431269">
    <property type="component" value="Chromosome"/>
</dbReference>
<dbReference type="AlphaFoldDB" id="A0A6I6MR45"/>
<feature type="transmembrane region" description="Helical" evidence="1">
    <location>
        <begin position="30"/>
        <end position="47"/>
    </location>
</feature>
<evidence type="ECO:0000313" key="2">
    <source>
        <dbReference type="EMBL" id="QGZ95918.1"/>
    </source>
</evidence>
<evidence type="ECO:0008006" key="4">
    <source>
        <dbReference type="Google" id="ProtNLM"/>
    </source>
</evidence>
<gene>
    <name evidence="2" type="ORF">DSM104635_02773</name>
</gene>
<dbReference type="KEGG" id="tsv:DSM104635_02773"/>
<proteinExistence type="predicted"/>
<name>A0A6I6MR45_9CAUL</name>
<organism evidence="2 3">
    <name type="scientific">Terricaulis silvestris</name>
    <dbReference type="NCBI Taxonomy" id="2686094"/>
    <lineage>
        <taxon>Bacteria</taxon>
        <taxon>Pseudomonadati</taxon>
        <taxon>Pseudomonadota</taxon>
        <taxon>Alphaproteobacteria</taxon>
        <taxon>Caulobacterales</taxon>
        <taxon>Caulobacteraceae</taxon>
        <taxon>Terricaulis</taxon>
    </lineage>
</organism>
<keyword evidence="1" id="KW-1133">Transmembrane helix</keyword>